<dbReference type="AlphaFoldDB" id="A0A9R0B5B8"/>
<proteinExistence type="predicted"/>
<feature type="compositionally biased region" description="Low complexity" evidence="1">
    <location>
        <begin position="1"/>
        <end position="22"/>
    </location>
</feature>
<accession>A0A9R0B5B8</accession>
<evidence type="ECO:0000256" key="1">
    <source>
        <dbReference type="SAM" id="MobiDB-lite"/>
    </source>
</evidence>
<dbReference type="RefSeq" id="XP_042622658.1">
    <property type="nucleotide sequence ID" value="XM_042766724.1"/>
</dbReference>
<feature type="region of interest" description="Disordered" evidence="1">
    <location>
        <begin position="1"/>
        <end position="129"/>
    </location>
</feature>
<protein>
    <submittedName>
        <fullName evidence="2">Serine/arginine-rich splicing factor 2-like isoform X1</fullName>
    </submittedName>
</protein>
<organism evidence="2">
    <name type="scientific">Cyprinus carpio</name>
    <name type="common">Common carp</name>
    <dbReference type="NCBI Taxonomy" id="7962"/>
    <lineage>
        <taxon>Eukaryota</taxon>
        <taxon>Metazoa</taxon>
        <taxon>Chordata</taxon>
        <taxon>Craniata</taxon>
        <taxon>Vertebrata</taxon>
        <taxon>Euteleostomi</taxon>
        <taxon>Actinopterygii</taxon>
        <taxon>Neopterygii</taxon>
        <taxon>Teleostei</taxon>
        <taxon>Ostariophysi</taxon>
        <taxon>Cypriniformes</taxon>
        <taxon>Cyprinidae</taxon>
        <taxon>Cyprininae</taxon>
        <taxon>Cyprinus</taxon>
    </lineage>
</organism>
<evidence type="ECO:0000313" key="2">
    <source>
        <dbReference type="RefSeq" id="XP_042622658.1"/>
    </source>
</evidence>
<reference evidence="2" key="1">
    <citation type="submission" date="2025-08" db="UniProtKB">
        <authorList>
            <consortium name="RefSeq"/>
        </authorList>
    </citation>
    <scope>IDENTIFICATION</scope>
    <source>
        <tissue evidence="2">Muscle</tissue>
    </source>
</reference>
<dbReference type="KEGG" id="ccar:122146628"/>
<dbReference type="GeneID" id="122146628"/>
<dbReference type="Proteomes" id="UP001155660">
    <property type="component" value="Chromosome A11"/>
</dbReference>
<feature type="compositionally biased region" description="Low complexity" evidence="1">
    <location>
        <begin position="113"/>
        <end position="127"/>
    </location>
</feature>
<gene>
    <name evidence="2" type="primary">LOC122146628</name>
</gene>
<name>A0A9R0B5B8_CYPCA</name>
<sequence>METSHTSIKSHSSDSAASAVIVRNPRLIIDTSRSSKPEPRFQGGSTCKVARSRSRSRSRGRRYGRSRSRSRGRRSRSFSPRRSRSGSPRRSRSRSGSAPRSRSGSVRRSKTGSLARSRSASRSPAASETTDAAAVLLQAPSRWRCPSALVSQNRPVLSPGCGLVVFFLQRPAPVHPEPEPRHMHRDT</sequence>
<feature type="compositionally biased region" description="Basic residues" evidence="1">
    <location>
        <begin position="50"/>
        <end position="93"/>
    </location>
</feature>
<feature type="compositionally biased region" description="Low complexity" evidence="1">
    <location>
        <begin position="94"/>
        <end position="104"/>
    </location>
</feature>